<comment type="catalytic activity">
    <reaction evidence="5">
        <text>(6S)-5-formyl-5,6,7,8-tetrahydrofolate + ATP = (6R)-5,10-methenyltetrahydrofolate + ADP + phosphate</text>
        <dbReference type="Rhea" id="RHEA:10488"/>
        <dbReference type="ChEBI" id="CHEBI:30616"/>
        <dbReference type="ChEBI" id="CHEBI:43474"/>
        <dbReference type="ChEBI" id="CHEBI:57455"/>
        <dbReference type="ChEBI" id="CHEBI:57457"/>
        <dbReference type="ChEBI" id="CHEBI:456216"/>
        <dbReference type="EC" id="6.3.3.2"/>
    </reaction>
</comment>
<dbReference type="NCBIfam" id="TIGR02727">
    <property type="entry name" value="MTHFS_bact"/>
    <property type="match status" value="1"/>
</dbReference>
<evidence type="ECO:0000256" key="2">
    <source>
        <dbReference type="ARBA" id="ARBA00022741"/>
    </source>
</evidence>
<evidence type="ECO:0000256" key="1">
    <source>
        <dbReference type="ARBA" id="ARBA00010638"/>
    </source>
</evidence>
<proteinExistence type="inferred from homology"/>
<feature type="binding site" evidence="4">
    <location>
        <position position="59"/>
    </location>
    <ligand>
        <name>substrate</name>
    </ligand>
</feature>
<accession>A0A0D5NEV9</accession>
<protein>
    <recommendedName>
        <fullName evidence="5">5-formyltetrahydrofolate cyclo-ligase</fullName>
        <ecNumber evidence="5">6.3.3.2</ecNumber>
    </recommendedName>
</protein>
<keyword evidence="3 4" id="KW-0067">ATP-binding</keyword>
<dbReference type="SUPFAM" id="SSF100950">
    <property type="entry name" value="NagB/RpiA/CoA transferase-like"/>
    <property type="match status" value="1"/>
</dbReference>
<name>A0A0D5NEV9_9BACL</name>
<dbReference type="GO" id="GO:0046872">
    <property type="term" value="F:metal ion binding"/>
    <property type="evidence" value="ECO:0007669"/>
    <property type="project" value="UniProtKB-KW"/>
</dbReference>
<dbReference type="STRING" id="1126833.VN24_03990"/>
<dbReference type="PANTHER" id="PTHR23407">
    <property type="entry name" value="ATPASE INHIBITOR/5-FORMYLTETRAHYDROFOLATE CYCLO-LIGASE"/>
    <property type="match status" value="1"/>
</dbReference>
<gene>
    <name evidence="6" type="ORF">VN24_03990</name>
</gene>
<dbReference type="EMBL" id="CP011058">
    <property type="protein sequence ID" value="AJY73924.1"/>
    <property type="molecule type" value="Genomic_DNA"/>
</dbReference>
<dbReference type="InterPro" id="IPR002698">
    <property type="entry name" value="FTHF_cligase"/>
</dbReference>
<reference evidence="7" key="2">
    <citation type="submission" date="2015-03" db="EMBL/GenBank/DDBJ databases">
        <title>Genome sequence of Paenibacillus beijingensis strain DSM 24997T.</title>
        <authorList>
            <person name="Kwak Y."/>
            <person name="Shin J.-H."/>
        </authorList>
    </citation>
    <scope>NUCLEOTIDE SEQUENCE [LARGE SCALE GENOMIC DNA]</scope>
    <source>
        <strain evidence="7">DSM 24997</strain>
    </source>
</reference>
<dbReference type="GO" id="GO:0030272">
    <property type="term" value="F:5-formyltetrahydrofolate cyclo-ligase activity"/>
    <property type="evidence" value="ECO:0007669"/>
    <property type="project" value="UniProtKB-EC"/>
</dbReference>
<reference evidence="6 7" key="1">
    <citation type="journal article" date="2015" name="J. Biotechnol.">
        <title>Complete genome sequence of Paenibacillus beijingensis 7188(T) (=DSM 24997(T)), a novel rhizobacterium from jujube garden soil.</title>
        <authorList>
            <person name="Kwak Y."/>
            <person name="Shin J.H."/>
        </authorList>
    </citation>
    <scope>NUCLEOTIDE SEQUENCE [LARGE SCALE GENOMIC DNA]</scope>
    <source>
        <strain evidence="6 7">DSM 24997</strain>
    </source>
</reference>
<dbReference type="InterPro" id="IPR037171">
    <property type="entry name" value="NagB/RpiA_transferase-like"/>
</dbReference>
<sequence>MAKATPDEIAAAKKAERSRLAAIRSGIEPRSRARQSHAVCDYAADWIARSALPEFMAYVPFRSELDTHSLMQWGWENGIGVIIPRCDPSARQLTLYRIQSPDDLAAGAYGIMEPDPSRLTPLPRPYVPAVILLPGLGFDGKGGRLGYGGGYYDRFLQELDAECASRGIDRPLRFGLAYTEQIVSGVLMEDHDERLDGTITEHGIELARRE</sequence>
<feature type="binding site" evidence="4">
    <location>
        <begin position="144"/>
        <end position="152"/>
    </location>
    <ligand>
        <name>ATP</name>
        <dbReference type="ChEBI" id="CHEBI:30616"/>
    </ligand>
</feature>
<evidence type="ECO:0000256" key="4">
    <source>
        <dbReference type="PIRSR" id="PIRSR006806-1"/>
    </source>
</evidence>
<dbReference type="PIRSF" id="PIRSF006806">
    <property type="entry name" value="FTHF_cligase"/>
    <property type="match status" value="1"/>
</dbReference>
<feature type="binding site" evidence="4">
    <location>
        <position position="64"/>
    </location>
    <ligand>
        <name>substrate</name>
    </ligand>
</feature>
<evidence type="ECO:0000313" key="6">
    <source>
        <dbReference type="EMBL" id="AJY73924.1"/>
    </source>
</evidence>
<dbReference type="KEGG" id="pbj:VN24_03990"/>
<keyword evidence="5" id="KW-0460">Magnesium</keyword>
<dbReference type="GO" id="GO:0005524">
    <property type="term" value="F:ATP binding"/>
    <property type="evidence" value="ECO:0007669"/>
    <property type="project" value="UniProtKB-KW"/>
</dbReference>
<organism evidence="6 7">
    <name type="scientific">Paenibacillus beijingensis</name>
    <dbReference type="NCBI Taxonomy" id="1126833"/>
    <lineage>
        <taxon>Bacteria</taxon>
        <taxon>Bacillati</taxon>
        <taxon>Bacillota</taxon>
        <taxon>Bacilli</taxon>
        <taxon>Bacillales</taxon>
        <taxon>Paenibacillaceae</taxon>
        <taxon>Paenibacillus</taxon>
    </lineage>
</organism>
<comment type="similarity">
    <text evidence="1 5">Belongs to the 5-formyltetrahydrofolate cyclo-ligase family.</text>
</comment>
<keyword evidence="5" id="KW-0479">Metal-binding</keyword>
<keyword evidence="2 4" id="KW-0547">Nucleotide-binding</keyword>
<dbReference type="Gene3D" id="3.40.50.10420">
    <property type="entry name" value="NagB/RpiA/CoA transferase-like"/>
    <property type="match status" value="1"/>
</dbReference>
<dbReference type="PATRIC" id="fig|1126833.4.peg.866"/>
<evidence type="ECO:0000313" key="7">
    <source>
        <dbReference type="Proteomes" id="UP000032633"/>
    </source>
</evidence>
<dbReference type="PANTHER" id="PTHR23407:SF1">
    <property type="entry name" value="5-FORMYLTETRAHYDROFOLATE CYCLO-LIGASE"/>
    <property type="match status" value="1"/>
</dbReference>
<evidence type="ECO:0000256" key="5">
    <source>
        <dbReference type="RuleBase" id="RU361279"/>
    </source>
</evidence>
<dbReference type="Pfam" id="PF01812">
    <property type="entry name" value="5-FTHF_cyc-lig"/>
    <property type="match status" value="1"/>
</dbReference>
<dbReference type="AlphaFoldDB" id="A0A0D5NEV9"/>
<comment type="cofactor">
    <cofactor evidence="5">
        <name>Mg(2+)</name>
        <dbReference type="ChEBI" id="CHEBI:18420"/>
    </cofactor>
</comment>
<dbReference type="InterPro" id="IPR024185">
    <property type="entry name" value="FTHF_cligase-like_sf"/>
</dbReference>
<dbReference type="GO" id="GO:0035999">
    <property type="term" value="P:tetrahydrofolate interconversion"/>
    <property type="evidence" value="ECO:0007669"/>
    <property type="project" value="TreeGrafter"/>
</dbReference>
<dbReference type="HOGENOM" id="CLU_066245_1_1_9"/>
<dbReference type="GO" id="GO:0009396">
    <property type="term" value="P:folic acid-containing compound biosynthetic process"/>
    <property type="evidence" value="ECO:0007669"/>
    <property type="project" value="TreeGrafter"/>
</dbReference>
<dbReference type="EC" id="6.3.3.2" evidence="5"/>
<dbReference type="Proteomes" id="UP000032633">
    <property type="component" value="Chromosome"/>
</dbReference>
<evidence type="ECO:0000256" key="3">
    <source>
        <dbReference type="ARBA" id="ARBA00022840"/>
    </source>
</evidence>
<feature type="binding site" evidence="4">
    <location>
        <begin position="13"/>
        <end position="17"/>
    </location>
    <ligand>
        <name>ATP</name>
        <dbReference type="ChEBI" id="CHEBI:30616"/>
    </ligand>
</feature>
<keyword evidence="7" id="KW-1185">Reference proteome</keyword>